<evidence type="ECO:0000313" key="2">
    <source>
        <dbReference type="EMBL" id="HDD53572.1"/>
    </source>
</evidence>
<keyword evidence="1" id="KW-1133">Transmembrane helix</keyword>
<dbReference type="EMBL" id="DQWS01000220">
    <property type="protein sequence ID" value="HDD53572.1"/>
    <property type="molecule type" value="Genomic_DNA"/>
</dbReference>
<gene>
    <name evidence="2" type="ORF">ENF32_05860</name>
</gene>
<dbReference type="AlphaFoldDB" id="A0A7C0U6T7"/>
<accession>A0A7C0U6T7</accession>
<keyword evidence="1" id="KW-0472">Membrane</keyword>
<keyword evidence="1" id="KW-0812">Transmembrane</keyword>
<proteinExistence type="predicted"/>
<sequence length="159" mass="18186">MAAAFRRFSRRKRTPLGRVIDLSITIFLVVAIVYLARDMLRSGRFTFLKFSPSRISIRDCTLSPPPEEVVKSWGVFVRNCKRAFWQRVLKEGGGTPAFVVTLEGKGRKVELSFFPLKRGAYFLARGEEREMAFQVDDWTYNEFMETLNRFCGGVGKDGG</sequence>
<comment type="caution">
    <text evidence="2">The sequence shown here is derived from an EMBL/GenBank/DDBJ whole genome shotgun (WGS) entry which is preliminary data.</text>
</comment>
<reference evidence="2" key="1">
    <citation type="journal article" date="2020" name="mSystems">
        <title>Genome- and Community-Level Interaction Insights into Carbon Utilization and Element Cycling Functions of Hydrothermarchaeota in Hydrothermal Sediment.</title>
        <authorList>
            <person name="Zhou Z."/>
            <person name="Liu Y."/>
            <person name="Xu W."/>
            <person name="Pan J."/>
            <person name="Luo Z.H."/>
            <person name="Li M."/>
        </authorList>
    </citation>
    <scope>NUCLEOTIDE SEQUENCE [LARGE SCALE GENOMIC DNA]</scope>
    <source>
        <strain evidence="2">HyVt-115</strain>
    </source>
</reference>
<name>A0A7C0U6T7_9BACT</name>
<feature type="transmembrane region" description="Helical" evidence="1">
    <location>
        <begin position="16"/>
        <end position="36"/>
    </location>
</feature>
<organism evidence="2">
    <name type="scientific">Thermosulfidibacter takaii</name>
    <dbReference type="NCBI Taxonomy" id="412593"/>
    <lineage>
        <taxon>Bacteria</taxon>
        <taxon>Pseudomonadati</taxon>
        <taxon>Thermosulfidibacterota</taxon>
        <taxon>Thermosulfidibacteria</taxon>
        <taxon>Thermosulfidibacterales</taxon>
        <taxon>Thermosulfidibacteraceae</taxon>
    </lineage>
</organism>
<evidence type="ECO:0000256" key="1">
    <source>
        <dbReference type="SAM" id="Phobius"/>
    </source>
</evidence>
<dbReference type="Proteomes" id="UP000885690">
    <property type="component" value="Unassembled WGS sequence"/>
</dbReference>
<protein>
    <submittedName>
        <fullName evidence="2">Uncharacterized protein</fullName>
    </submittedName>
</protein>